<gene>
    <name evidence="1" type="ORF">AYM40_30250</name>
</gene>
<dbReference type="Proteomes" id="UP000076852">
    <property type="component" value="Chromosome 2"/>
</dbReference>
<accession>A0A160FU01</accession>
<dbReference type="OrthoDB" id="9019242at2"/>
<evidence type="ECO:0000313" key="2">
    <source>
        <dbReference type="Proteomes" id="UP000076852"/>
    </source>
</evidence>
<proteinExistence type="predicted"/>
<name>A0A160FU01_9BURK</name>
<evidence type="ECO:0000313" key="1">
    <source>
        <dbReference type="EMBL" id="ANB76492.1"/>
    </source>
</evidence>
<sequence length="62" mass="6718">MATLNRDEAVRKAIELVDTALAAGLIKDVNPCSYNHPEKSGRDTAQYLCGLMQGLAEKIAEL</sequence>
<reference evidence="1 2" key="1">
    <citation type="journal article" date="2016" name="Gene">
        <title>PacBio SMRT assembly of a complex multi-replicon genome reveals chlorocatechol degradative operon in a region of genome plasticity.</title>
        <authorList>
            <person name="Ricker N."/>
            <person name="Shen S.Y."/>
            <person name="Goordial J."/>
            <person name="Jin S."/>
            <person name="Fulthorpe R.R."/>
        </authorList>
    </citation>
    <scope>NUCLEOTIDE SEQUENCE [LARGE SCALE GENOMIC DNA]</scope>
    <source>
        <strain evidence="1 2">OLGA172</strain>
    </source>
</reference>
<protein>
    <submittedName>
        <fullName evidence="1">Uncharacterized protein</fullName>
    </submittedName>
</protein>
<dbReference type="AlphaFoldDB" id="A0A160FU01"/>
<dbReference type="EMBL" id="CP014579">
    <property type="protein sequence ID" value="ANB76492.1"/>
    <property type="molecule type" value="Genomic_DNA"/>
</dbReference>
<dbReference type="KEGG" id="buz:AYM40_30250"/>
<keyword evidence="2" id="KW-1185">Reference proteome</keyword>
<dbReference type="RefSeq" id="WP_063499715.1">
    <property type="nucleotide sequence ID" value="NZ_CP014579.1"/>
</dbReference>
<organism evidence="1 2">
    <name type="scientific">Paraburkholderia phytofirmans OLGA172</name>
    <dbReference type="NCBI Taxonomy" id="1417228"/>
    <lineage>
        <taxon>Bacteria</taxon>
        <taxon>Pseudomonadati</taxon>
        <taxon>Pseudomonadota</taxon>
        <taxon>Betaproteobacteria</taxon>
        <taxon>Burkholderiales</taxon>
        <taxon>Burkholderiaceae</taxon>
        <taxon>Paraburkholderia</taxon>
    </lineage>
</organism>